<organism evidence="2 3">
    <name type="scientific">Acinetobacter soli</name>
    <dbReference type="NCBI Taxonomy" id="487316"/>
    <lineage>
        <taxon>Bacteria</taxon>
        <taxon>Pseudomonadati</taxon>
        <taxon>Pseudomonadota</taxon>
        <taxon>Gammaproteobacteria</taxon>
        <taxon>Moraxellales</taxon>
        <taxon>Moraxellaceae</taxon>
        <taxon>Acinetobacter</taxon>
    </lineage>
</organism>
<dbReference type="InterPro" id="IPR021729">
    <property type="entry name" value="DUF3298"/>
</dbReference>
<feature type="domain" description="DUF3298" evidence="1">
    <location>
        <begin position="194"/>
        <end position="241"/>
    </location>
</feature>
<dbReference type="EMBL" id="CP016896">
    <property type="protein sequence ID" value="APV34562.1"/>
    <property type="molecule type" value="Genomic_DNA"/>
</dbReference>
<evidence type="ECO:0000313" key="2">
    <source>
        <dbReference type="EMBL" id="APV34562.1"/>
    </source>
</evidence>
<dbReference type="RefSeq" id="WP_076031932.1">
    <property type="nucleotide sequence ID" value="NZ_CP016896.1"/>
</dbReference>
<protein>
    <recommendedName>
        <fullName evidence="1">DUF3298 domain-containing protein</fullName>
    </recommendedName>
</protein>
<gene>
    <name evidence="2" type="ORF">BEN76_00395</name>
</gene>
<name>A0A1P8EEC5_9GAMM</name>
<dbReference type="AlphaFoldDB" id="A0A1P8EEC5"/>
<dbReference type="STRING" id="487316.BEN76_00395"/>
<evidence type="ECO:0000259" key="1">
    <source>
        <dbReference type="Pfam" id="PF11738"/>
    </source>
</evidence>
<reference evidence="2 3" key="1">
    <citation type="submission" date="2016-08" db="EMBL/GenBank/DDBJ databases">
        <title>Complete genome sequence of Acinetobacter baylyi strain GFJ2.</title>
        <authorList>
            <person name="Tabata M."/>
            <person name="Kuboki S."/>
            <person name="Gibu N."/>
            <person name="Kinouchi Y."/>
            <person name="Vangnai A."/>
            <person name="Kasai D."/>
            <person name="Fukuda M."/>
        </authorList>
    </citation>
    <scope>NUCLEOTIDE SEQUENCE [LARGE SCALE GENOMIC DNA]</scope>
    <source>
        <strain evidence="2 3">GFJ2</strain>
    </source>
</reference>
<dbReference type="Pfam" id="PF11738">
    <property type="entry name" value="DUF3298"/>
    <property type="match status" value="1"/>
</dbReference>
<evidence type="ECO:0000313" key="3">
    <source>
        <dbReference type="Proteomes" id="UP000185674"/>
    </source>
</evidence>
<accession>A0A1P8EEC5</accession>
<dbReference type="PROSITE" id="PS51257">
    <property type="entry name" value="PROKAR_LIPOPROTEIN"/>
    <property type="match status" value="1"/>
</dbReference>
<sequence length="261" mass="29363">MALLPTRKTTVLVSIFSATLLISACQPKSDAKNEQKSTTTPAAQTSIPALKAKVVAVKLPKNKLCLEDGCTTYNFQSVETNQPWIDAYFSERIKKADPNAFANLPDQAVKLPDGMPQDGQSMIYVRYLGQNYNLASFELFTYNYSAGAAHGMYHKEYVIFDLAHKKHVTVVDLIQTGKEATLLDRLYSYNQSWLDEHSISREKLKLSDNYYYGNDGIVFVYPLYELASYAEGLTELTLPYDQAKDVIKPEYLPSQPVMQSP</sequence>
<dbReference type="InterPro" id="IPR037126">
    <property type="entry name" value="PdaC/RsiV-like_sf"/>
</dbReference>
<dbReference type="Proteomes" id="UP000185674">
    <property type="component" value="Chromosome"/>
</dbReference>
<dbReference type="Gene3D" id="3.90.640.20">
    <property type="entry name" value="Heat-shock cognate protein, ATPase"/>
    <property type="match status" value="1"/>
</dbReference>
<proteinExistence type="predicted"/>
<dbReference type="Gene3D" id="3.30.565.40">
    <property type="entry name" value="Fervidobacterium nodosum Rt17-B1 like"/>
    <property type="match status" value="1"/>
</dbReference>
<dbReference type="eggNOG" id="ENOG5032SQ9">
    <property type="taxonomic scope" value="Bacteria"/>
</dbReference>
<dbReference type="KEGG" id="asol:BEN76_00395"/>